<dbReference type="InterPro" id="IPR036412">
    <property type="entry name" value="HAD-like_sf"/>
</dbReference>
<dbReference type="Gene3D" id="3.30.470.20">
    <property type="entry name" value="ATP-grasp fold, B domain"/>
    <property type="match status" value="1"/>
</dbReference>
<keyword evidence="1" id="KW-0067">ATP-binding</keyword>
<evidence type="ECO:0000313" key="3">
    <source>
        <dbReference type="EMBL" id="HHP05073.1"/>
    </source>
</evidence>
<comment type="caution">
    <text evidence="3">The sequence shown here is derived from an EMBL/GenBank/DDBJ whole genome shotgun (WGS) entry which is preliminary data.</text>
</comment>
<dbReference type="AlphaFoldDB" id="A0A7J3X787"/>
<dbReference type="PROSITE" id="PS50975">
    <property type="entry name" value="ATP_GRASP"/>
    <property type="match status" value="1"/>
</dbReference>
<dbReference type="SUPFAM" id="SSF56059">
    <property type="entry name" value="Glutathione synthetase ATP-binding domain-like"/>
    <property type="match status" value="1"/>
</dbReference>
<evidence type="ECO:0000259" key="2">
    <source>
        <dbReference type="PROSITE" id="PS50975"/>
    </source>
</evidence>
<protein>
    <recommendedName>
        <fullName evidence="2">ATP-grasp domain-containing protein</fullName>
    </recommendedName>
</protein>
<dbReference type="InterPro" id="IPR023214">
    <property type="entry name" value="HAD_sf"/>
</dbReference>
<dbReference type="SUPFAM" id="SSF56784">
    <property type="entry name" value="HAD-like"/>
    <property type="match status" value="1"/>
</dbReference>
<dbReference type="GO" id="GO:0046872">
    <property type="term" value="F:metal ion binding"/>
    <property type="evidence" value="ECO:0007669"/>
    <property type="project" value="InterPro"/>
</dbReference>
<proteinExistence type="predicted"/>
<sequence>MSEEYVLLASAASRKALAMAKSLKEVLGVSVAGVFHTRHPYLYSRAFAERILHPSTRGSSDWPAAVLEAALSLGCFAVIPVDFLDVFALSACSRSFEKRGVLLVAPPFSSVVLASDKARLPEISQGIAPTPRQIVASGGLEGLDALEPPLVVKDLGDASRPTYHLSRESAAEEARRRGRCLVQEFVPGVGRGYYAVAVDGEPLLEFTHERLVEYEPAGGASLAAMGPVKDPRLYAIGRAVLERLRWTGQLMVETRLDLETGAYYLVELNPKFWGSLDLPVSLGYHFPAVLLEAFVRGAESARELAARLRVREGGFSWVLDGFRYLVKVPAALGRLARLGVRREYRSDVDLLDPARVAAQLARALSRLSAERERWVSRLEAARGNLRHWAAMLHSALARQERALLLDLDGVVVDLKVDWRAAYGALVREGYMHKWEKLAEAFERLWRSDKTRYAEASRIVERFELEAVDRSEVLLSSEDFELLSKHYRVYIVTKQPASVATRVLEHIECSRYVKGVVGRDSGFGPRKLHMFEHLTSKLGGGGLVLLDDRLSNLVEALRSGVVPLCVTRDPYRAAGCLELGIPPATPREAARALASLAMQLDKARASAHSGTRA</sequence>
<keyword evidence="1" id="KW-0547">Nucleotide-binding</keyword>
<dbReference type="InterPro" id="IPR011761">
    <property type="entry name" value="ATP-grasp"/>
</dbReference>
<dbReference type="EMBL" id="DRZM01000151">
    <property type="protein sequence ID" value="HHP05073.1"/>
    <property type="molecule type" value="Genomic_DNA"/>
</dbReference>
<organism evidence="3">
    <name type="scientific">Thermofilum pendens</name>
    <dbReference type="NCBI Taxonomy" id="2269"/>
    <lineage>
        <taxon>Archaea</taxon>
        <taxon>Thermoproteota</taxon>
        <taxon>Thermoprotei</taxon>
        <taxon>Thermofilales</taxon>
        <taxon>Thermofilaceae</taxon>
        <taxon>Thermofilum</taxon>
    </lineage>
</organism>
<evidence type="ECO:0000256" key="1">
    <source>
        <dbReference type="PROSITE-ProRule" id="PRU00409"/>
    </source>
</evidence>
<dbReference type="GO" id="GO:0005524">
    <property type="term" value="F:ATP binding"/>
    <property type="evidence" value="ECO:0007669"/>
    <property type="project" value="UniProtKB-UniRule"/>
</dbReference>
<gene>
    <name evidence="3" type="ORF">ENM88_04905</name>
</gene>
<reference evidence="3" key="1">
    <citation type="journal article" date="2020" name="mSystems">
        <title>Genome- and Community-Level Interaction Insights into Carbon Utilization and Element Cycling Functions of Hydrothermarchaeota in Hydrothermal Sediment.</title>
        <authorList>
            <person name="Zhou Z."/>
            <person name="Liu Y."/>
            <person name="Xu W."/>
            <person name="Pan J."/>
            <person name="Luo Z.H."/>
            <person name="Li M."/>
        </authorList>
    </citation>
    <scope>NUCLEOTIDE SEQUENCE [LARGE SCALE GENOMIC DNA]</scope>
    <source>
        <strain evidence="3">SpSt-1125</strain>
    </source>
</reference>
<dbReference type="Gene3D" id="3.40.50.1000">
    <property type="entry name" value="HAD superfamily/HAD-like"/>
    <property type="match status" value="1"/>
</dbReference>
<name>A0A7J3X787_THEPE</name>
<feature type="domain" description="ATP-grasp" evidence="2">
    <location>
        <begin position="120"/>
        <end position="295"/>
    </location>
</feature>
<accession>A0A7J3X787</accession>